<keyword evidence="12 15" id="KW-0472">Membrane</keyword>
<feature type="domain" description="AAA+ ATPase" evidence="16">
    <location>
        <begin position="205"/>
        <end position="342"/>
    </location>
</feature>
<keyword evidence="11 17" id="KW-0482">Metalloprotease</keyword>
<comment type="subcellular location">
    <subcellularLocation>
        <location evidence="2">Membrane</location>
    </subcellularLocation>
</comment>
<evidence type="ECO:0000313" key="17">
    <source>
        <dbReference type="EMBL" id="KAG9509768.1"/>
    </source>
</evidence>
<dbReference type="Pfam" id="PF01434">
    <property type="entry name" value="Peptidase_M41"/>
    <property type="match status" value="1"/>
</dbReference>
<evidence type="ECO:0000256" key="1">
    <source>
        <dbReference type="ARBA" id="ARBA00001947"/>
    </source>
</evidence>
<comment type="cofactor">
    <cofactor evidence="1">
        <name>Zn(2+)</name>
        <dbReference type="ChEBI" id="CHEBI:29105"/>
    </cofactor>
</comment>
<dbReference type="PANTHER" id="PTHR23076">
    <property type="entry name" value="METALLOPROTEASE M41 FTSH"/>
    <property type="match status" value="1"/>
</dbReference>
<dbReference type="SMART" id="SM00382">
    <property type="entry name" value="AAA"/>
    <property type="match status" value="1"/>
</dbReference>
<organism evidence="17 18">
    <name type="scientific">Fragariocoptes setiger</name>
    <dbReference type="NCBI Taxonomy" id="1670756"/>
    <lineage>
        <taxon>Eukaryota</taxon>
        <taxon>Metazoa</taxon>
        <taxon>Ecdysozoa</taxon>
        <taxon>Arthropoda</taxon>
        <taxon>Chelicerata</taxon>
        <taxon>Arachnida</taxon>
        <taxon>Acari</taxon>
        <taxon>Acariformes</taxon>
        <taxon>Trombidiformes</taxon>
        <taxon>Prostigmata</taxon>
        <taxon>Eupodina</taxon>
        <taxon>Eriophyoidea</taxon>
        <taxon>Phytoptidae</taxon>
        <taxon>Fragariocoptes</taxon>
    </lineage>
</organism>
<dbReference type="InterPro" id="IPR000642">
    <property type="entry name" value="Peptidase_M41"/>
</dbReference>
<evidence type="ECO:0000256" key="6">
    <source>
        <dbReference type="ARBA" id="ARBA00022723"/>
    </source>
</evidence>
<protein>
    <submittedName>
        <fullName evidence="17">ATP-dependent zinc metalloprotease YME1L</fullName>
    </submittedName>
</protein>
<dbReference type="PANTHER" id="PTHR23076:SF97">
    <property type="entry name" value="ATP-DEPENDENT ZINC METALLOPROTEASE YME1L1"/>
    <property type="match status" value="1"/>
</dbReference>
<evidence type="ECO:0000256" key="7">
    <source>
        <dbReference type="ARBA" id="ARBA00022741"/>
    </source>
</evidence>
<dbReference type="CDD" id="cd19501">
    <property type="entry name" value="RecA-like_FtsH"/>
    <property type="match status" value="1"/>
</dbReference>
<accession>A0ABQ7S8P4</accession>
<feature type="non-terminal residue" evidence="17">
    <location>
        <position position="1"/>
    </location>
</feature>
<dbReference type="HAMAP" id="MF_01458">
    <property type="entry name" value="FtsH"/>
    <property type="match status" value="1"/>
</dbReference>
<dbReference type="Pfam" id="PF17862">
    <property type="entry name" value="AAA_lid_3"/>
    <property type="match status" value="1"/>
</dbReference>
<evidence type="ECO:0000256" key="4">
    <source>
        <dbReference type="ARBA" id="ARBA00010550"/>
    </source>
</evidence>
<evidence type="ECO:0000259" key="16">
    <source>
        <dbReference type="SMART" id="SM00382"/>
    </source>
</evidence>
<dbReference type="SUPFAM" id="SSF52540">
    <property type="entry name" value="P-loop containing nucleoside triphosphate hydrolases"/>
    <property type="match status" value="1"/>
</dbReference>
<dbReference type="Gene3D" id="1.10.8.60">
    <property type="match status" value="1"/>
</dbReference>
<dbReference type="InterPro" id="IPR027417">
    <property type="entry name" value="P-loop_NTPase"/>
</dbReference>
<evidence type="ECO:0000256" key="11">
    <source>
        <dbReference type="ARBA" id="ARBA00023049"/>
    </source>
</evidence>
<evidence type="ECO:0000256" key="5">
    <source>
        <dbReference type="ARBA" id="ARBA00022670"/>
    </source>
</evidence>
<dbReference type="InterPro" id="IPR041569">
    <property type="entry name" value="AAA_lid_3"/>
</dbReference>
<keyword evidence="7 13" id="KW-0547">Nucleotide-binding</keyword>
<keyword evidence="5" id="KW-0645">Protease</keyword>
<evidence type="ECO:0000256" key="8">
    <source>
        <dbReference type="ARBA" id="ARBA00022801"/>
    </source>
</evidence>
<name>A0ABQ7S8P4_9ACAR</name>
<feature type="compositionally biased region" description="Low complexity" evidence="14">
    <location>
        <begin position="631"/>
        <end position="644"/>
    </location>
</feature>
<keyword evidence="18" id="KW-1185">Reference proteome</keyword>
<evidence type="ECO:0000256" key="9">
    <source>
        <dbReference type="ARBA" id="ARBA00022833"/>
    </source>
</evidence>
<evidence type="ECO:0000256" key="10">
    <source>
        <dbReference type="ARBA" id="ARBA00022840"/>
    </source>
</evidence>
<evidence type="ECO:0000313" key="18">
    <source>
        <dbReference type="Proteomes" id="UP000825002"/>
    </source>
</evidence>
<feature type="region of interest" description="Disordered" evidence="14">
    <location>
        <begin position="614"/>
        <end position="644"/>
    </location>
</feature>
<dbReference type="InterPro" id="IPR005936">
    <property type="entry name" value="FtsH"/>
</dbReference>
<dbReference type="InterPro" id="IPR003593">
    <property type="entry name" value="AAA+_ATPase"/>
</dbReference>
<dbReference type="GO" id="GO:0008237">
    <property type="term" value="F:metallopeptidase activity"/>
    <property type="evidence" value="ECO:0007669"/>
    <property type="project" value="UniProtKB-KW"/>
</dbReference>
<dbReference type="InterPro" id="IPR037219">
    <property type="entry name" value="Peptidase_M41-like"/>
</dbReference>
<evidence type="ECO:0000256" key="15">
    <source>
        <dbReference type="SAM" id="Phobius"/>
    </source>
</evidence>
<comment type="similarity">
    <text evidence="13">Belongs to the AAA ATPase family.</text>
</comment>
<comment type="similarity">
    <text evidence="4">In the N-terminal section; belongs to the AAA ATPase family.</text>
</comment>
<evidence type="ECO:0000256" key="13">
    <source>
        <dbReference type="RuleBase" id="RU003651"/>
    </source>
</evidence>
<keyword evidence="15" id="KW-1133">Transmembrane helix</keyword>
<evidence type="ECO:0000256" key="14">
    <source>
        <dbReference type="SAM" id="MobiDB-lite"/>
    </source>
</evidence>
<evidence type="ECO:0000256" key="2">
    <source>
        <dbReference type="ARBA" id="ARBA00004370"/>
    </source>
</evidence>
<dbReference type="InterPro" id="IPR003959">
    <property type="entry name" value="ATPase_AAA_core"/>
</dbReference>
<keyword evidence="8" id="KW-0378">Hydrolase</keyword>
<proteinExistence type="inferred from homology"/>
<dbReference type="Gene3D" id="1.20.58.760">
    <property type="entry name" value="Peptidase M41"/>
    <property type="match status" value="1"/>
</dbReference>
<comment type="similarity">
    <text evidence="3">In the C-terminal section; belongs to the peptidase M41 family.</text>
</comment>
<dbReference type="InterPro" id="IPR003960">
    <property type="entry name" value="ATPase_AAA_CS"/>
</dbReference>
<evidence type="ECO:0000256" key="3">
    <source>
        <dbReference type="ARBA" id="ARBA00010044"/>
    </source>
</evidence>
<reference evidence="17 18" key="1">
    <citation type="submission" date="2020-10" db="EMBL/GenBank/DDBJ databases">
        <authorList>
            <person name="Klimov P.B."/>
            <person name="Dyachkov S.M."/>
            <person name="Chetverikov P.E."/>
        </authorList>
    </citation>
    <scope>NUCLEOTIDE SEQUENCE [LARGE SCALE GENOMIC DNA]</scope>
    <source>
        <strain evidence="17">BMOC 18-1129-001#AD2665</strain>
        <tissue evidence="17">Entire mites</tissue>
    </source>
</reference>
<comment type="caution">
    <text evidence="17">The sequence shown here is derived from an EMBL/GenBank/DDBJ whole genome shotgun (WGS) entry which is preliminary data.</text>
</comment>
<evidence type="ECO:0000256" key="12">
    <source>
        <dbReference type="ARBA" id="ARBA00023136"/>
    </source>
</evidence>
<dbReference type="SUPFAM" id="SSF140990">
    <property type="entry name" value="FtsH protease domain-like"/>
    <property type="match status" value="1"/>
</dbReference>
<keyword evidence="15" id="KW-0812">Transmembrane</keyword>
<keyword evidence="10 13" id="KW-0067">ATP-binding</keyword>
<sequence length="644" mass="71856">MAKNGLFQNIKTILIYRQFRTRAGRQSFGMGTRKLDPEDRSSDFYQDRKMQKLWSNAFERITSSSASSGFGSSGDGANERLRQVATNTDKHGLTLEEQHRMKVSFAEGYLYGQENSKKPVRMRIVTFLREGLTIVIMIVIAYSVLGTGGPFKRVIMGGNTYEVRPEEIDVTFSDVKGCDEAKQELSDIVEFLRDPTKYSRLGGKLPKGVLLVGPPGTGKTLLARAVAGEAGVPFFHASGSEFDEILVGQGARRVRDLFEMAKTRTPCVIFIDEIDSVGGKRTNSVLHPYANQTINQLLSEMDGFNQNEGVIVMGATNRADDLDKALLRPGRFDVRVRVPVPDYKGRRELFEHYLSKIKCSNEVDIDMLCRTTIGFTGADIENLVNQGALKAATDNLDIVTLDSLEYARDKILMGPERKSRIPDEEQNLMTAYHEGGHALVAFYTEKAYDLHKVTIVSRGDSLGHTSTLPDKDMYSQTREQLSAAMDVMLGGRVAEELIYGSDKVTTGCGDDLRKANALATSMVKNLGMSDRVGMRVLSDDQNESQIVMNEFSQSTCELVDAEINRLLEESYNRAKEILTTHKRELQLLAEALLKYETLDAAEVKLIVEGKDIKSRPDKENRDRKGKSSNIKLNNPDRLPLDLLK</sequence>
<dbReference type="EMBL" id="JAIFTH010000343">
    <property type="protein sequence ID" value="KAG9509768.1"/>
    <property type="molecule type" value="Genomic_DNA"/>
</dbReference>
<dbReference type="PROSITE" id="PS00674">
    <property type="entry name" value="AAA"/>
    <property type="match status" value="1"/>
</dbReference>
<dbReference type="Gene3D" id="3.40.50.300">
    <property type="entry name" value="P-loop containing nucleotide triphosphate hydrolases"/>
    <property type="match status" value="1"/>
</dbReference>
<feature type="transmembrane region" description="Helical" evidence="15">
    <location>
        <begin position="127"/>
        <end position="145"/>
    </location>
</feature>
<gene>
    <name evidence="17" type="primary">YME1L</name>
    <name evidence="17" type="ORF">GZH46_01702</name>
</gene>
<dbReference type="Proteomes" id="UP000825002">
    <property type="component" value="Unassembled WGS sequence"/>
</dbReference>
<dbReference type="NCBIfam" id="TIGR01241">
    <property type="entry name" value="FtsH_fam"/>
    <property type="match status" value="1"/>
</dbReference>
<keyword evidence="6" id="KW-0479">Metal-binding</keyword>
<keyword evidence="9" id="KW-0862">Zinc</keyword>
<dbReference type="Pfam" id="PF00004">
    <property type="entry name" value="AAA"/>
    <property type="match status" value="1"/>
</dbReference>